<reference evidence="2" key="1">
    <citation type="journal article" date="2020" name="Stud. Mycol.">
        <title>101 Dothideomycetes genomes: a test case for predicting lifestyles and emergence of pathogens.</title>
        <authorList>
            <person name="Haridas S."/>
            <person name="Albert R."/>
            <person name="Binder M."/>
            <person name="Bloem J."/>
            <person name="Labutti K."/>
            <person name="Salamov A."/>
            <person name="Andreopoulos B."/>
            <person name="Baker S."/>
            <person name="Barry K."/>
            <person name="Bills G."/>
            <person name="Bluhm B."/>
            <person name="Cannon C."/>
            <person name="Castanera R."/>
            <person name="Culley D."/>
            <person name="Daum C."/>
            <person name="Ezra D."/>
            <person name="Gonzalez J."/>
            <person name="Henrissat B."/>
            <person name="Kuo A."/>
            <person name="Liang C."/>
            <person name="Lipzen A."/>
            <person name="Lutzoni F."/>
            <person name="Magnuson J."/>
            <person name="Mondo S."/>
            <person name="Nolan M."/>
            <person name="Ohm R."/>
            <person name="Pangilinan J."/>
            <person name="Park H.-J."/>
            <person name="Ramirez L."/>
            <person name="Alfaro M."/>
            <person name="Sun H."/>
            <person name="Tritt A."/>
            <person name="Yoshinaga Y."/>
            <person name="Zwiers L.-H."/>
            <person name="Turgeon B."/>
            <person name="Goodwin S."/>
            <person name="Spatafora J."/>
            <person name="Crous P."/>
            <person name="Grigoriev I."/>
        </authorList>
    </citation>
    <scope>NUCLEOTIDE SEQUENCE</scope>
    <source>
        <strain evidence="2">CBS 675.92</strain>
    </source>
</reference>
<accession>A0A6A5TDJ7</accession>
<gene>
    <name evidence="2" type="ORF">CC80DRAFT_554361</name>
</gene>
<evidence type="ECO:0000256" key="1">
    <source>
        <dbReference type="SAM" id="MobiDB-lite"/>
    </source>
</evidence>
<dbReference type="AlphaFoldDB" id="A0A6A5TDJ7"/>
<keyword evidence="3" id="KW-1185">Reference proteome</keyword>
<evidence type="ECO:0000313" key="2">
    <source>
        <dbReference type="EMBL" id="KAF1950368.1"/>
    </source>
</evidence>
<dbReference type="Proteomes" id="UP000800035">
    <property type="component" value="Unassembled WGS sequence"/>
</dbReference>
<feature type="region of interest" description="Disordered" evidence="1">
    <location>
        <begin position="199"/>
        <end position="221"/>
    </location>
</feature>
<sequence length="221" mass="24820">MDRNFRLQFDATTTNRSPLTPAAPSKFFIQYTAAMPNTVWDDHGKMWNVDALYAVDRVGNAIQDMASTYTLKLQARTIHESVKAKILEKQAKTAKIFNKNHPALVKLGTSLKCFDKLIALDNEHLTFLQSHSAKFRAGLKGRWDPDALLKYVSDDATVYMARTTELNSQIIMAMKPIDPQLMEESLKAGIEKRKVTNPGLAERMAKWDTDQSTADGKGKKA</sequence>
<proteinExistence type="predicted"/>
<protein>
    <submittedName>
        <fullName evidence="2">Uncharacterized protein</fullName>
    </submittedName>
</protein>
<name>A0A6A5TDJ7_9PLEO</name>
<dbReference type="EMBL" id="ML977026">
    <property type="protein sequence ID" value="KAF1950368.1"/>
    <property type="molecule type" value="Genomic_DNA"/>
</dbReference>
<organism evidence="2 3">
    <name type="scientific">Byssothecium circinans</name>
    <dbReference type="NCBI Taxonomy" id="147558"/>
    <lineage>
        <taxon>Eukaryota</taxon>
        <taxon>Fungi</taxon>
        <taxon>Dikarya</taxon>
        <taxon>Ascomycota</taxon>
        <taxon>Pezizomycotina</taxon>
        <taxon>Dothideomycetes</taxon>
        <taxon>Pleosporomycetidae</taxon>
        <taxon>Pleosporales</taxon>
        <taxon>Massarineae</taxon>
        <taxon>Massarinaceae</taxon>
        <taxon>Byssothecium</taxon>
    </lineage>
</organism>
<evidence type="ECO:0000313" key="3">
    <source>
        <dbReference type="Proteomes" id="UP000800035"/>
    </source>
</evidence>